<dbReference type="Proteomes" id="UP000507470">
    <property type="component" value="Unassembled WGS sequence"/>
</dbReference>
<proteinExistence type="predicted"/>
<organism evidence="4 5">
    <name type="scientific">Mytilus coruscus</name>
    <name type="common">Sea mussel</name>
    <dbReference type="NCBI Taxonomy" id="42192"/>
    <lineage>
        <taxon>Eukaryota</taxon>
        <taxon>Metazoa</taxon>
        <taxon>Spiralia</taxon>
        <taxon>Lophotrochozoa</taxon>
        <taxon>Mollusca</taxon>
        <taxon>Bivalvia</taxon>
        <taxon>Autobranchia</taxon>
        <taxon>Pteriomorphia</taxon>
        <taxon>Mytilida</taxon>
        <taxon>Mytiloidea</taxon>
        <taxon>Mytilidae</taxon>
        <taxon>Mytilinae</taxon>
        <taxon>Mytilus</taxon>
    </lineage>
</organism>
<keyword evidence="2" id="KW-1133">Transmembrane helix</keyword>
<evidence type="ECO:0000313" key="4">
    <source>
        <dbReference type="EMBL" id="CAC5372617.1"/>
    </source>
</evidence>
<gene>
    <name evidence="4" type="ORF">MCOR_10663</name>
</gene>
<evidence type="ECO:0000256" key="2">
    <source>
        <dbReference type="SAM" id="Phobius"/>
    </source>
</evidence>
<dbReference type="CDD" id="cd12087">
    <property type="entry name" value="TM_EGFR-like"/>
    <property type="match status" value="1"/>
</dbReference>
<sequence>MVDNISILFSGMCVFLSITDMQNVQLQTVPNPCPDITTQTTIADMCTTDYATEDDKNGGTTIDSVALRVRTQQDGCECEVTLQNQKDTYTLYIRKYDLVLNAAPEQEACGLAIDIEYNIPNNLPEKTIPVECTNGTSDRSISLSKYGVLNLRSRIIDEHSSTGDNSSIQINCSHTNMQTTQQMTDATIQDTTASDTDSTLFIAIGVGSAVVVIALFAVVAIIIIRRKVKNKNKDGTKVQPDIDCADYDSDGLKYNTLYNASEQQDNMEGDYHTVDGEGNQNRNGIQNLGSDYNAVDGNYSSIDIVNMPVKDGSKTNNEIKSTSTTIPRPETQRTEEETSNDLKHVTPMANSNVEYAVVDKRVISDKKVKHVTAPNDSSVEYAVIDKNVQI</sequence>
<dbReference type="OrthoDB" id="6140905at2759"/>
<feature type="transmembrane region" description="Helical" evidence="2">
    <location>
        <begin position="200"/>
        <end position="224"/>
    </location>
</feature>
<keyword evidence="2" id="KW-0812">Transmembrane</keyword>
<reference evidence="4 5" key="1">
    <citation type="submission" date="2020-06" db="EMBL/GenBank/DDBJ databases">
        <authorList>
            <person name="Li R."/>
            <person name="Bekaert M."/>
        </authorList>
    </citation>
    <scope>NUCLEOTIDE SEQUENCE [LARGE SCALE GENOMIC DNA]</scope>
    <source>
        <strain evidence="5">wild</strain>
    </source>
</reference>
<dbReference type="AlphaFoldDB" id="A0A6J8AUW7"/>
<accession>A0A6J8AUW7</accession>
<evidence type="ECO:0000256" key="1">
    <source>
        <dbReference type="SAM" id="MobiDB-lite"/>
    </source>
</evidence>
<keyword evidence="5" id="KW-1185">Reference proteome</keyword>
<evidence type="ECO:0000256" key="3">
    <source>
        <dbReference type="SAM" id="SignalP"/>
    </source>
</evidence>
<keyword evidence="3" id="KW-0732">Signal</keyword>
<feature type="region of interest" description="Disordered" evidence="1">
    <location>
        <begin position="313"/>
        <end position="341"/>
    </location>
</feature>
<feature type="compositionally biased region" description="Basic and acidic residues" evidence="1">
    <location>
        <begin position="330"/>
        <end position="341"/>
    </location>
</feature>
<feature type="chain" id="PRO_5027027992" evidence="3">
    <location>
        <begin position="22"/>
        <end position="390"/>
    </location>
</feature>
<feature type="compositionally biased region" description="Polar residues" evidence="1">
    <location>
        <begin position="314"/>
        <end position="323"/>
    </location>
</feature>
<keyword evidence="2" id="KW-0472">Membrane</keyword>
<feature type="signal peptide" evidence="3">
    <location>
        <begin position="1"/>
        <end position="21"/>
    </location>
</feature>
<protein>
    <submittedName>
        <fullName evidence="4">Uncharacterized protein</fullName>
    </submittedName>
</protein>
<evidence type="ECO:0000313" key="5">
    <source>
        <dbReference type="Proteomes" id="UP000507470"/>
    </source>
</evidence>
<name>A0A6J8AUW7_MYTCO</name>
<dbReference type="EMBL" id="CACVKT020001854">
    <property type="protein sequence ID" value="CAC5372617.1"/>
    <property type="molecule type" value="Genomic_DNA"/>
</dbReference>